<dbReference type="Proteomes" id="UP001206983">
    <property type="component" value="Unassembled WGS sequence"/>
</dbReference>
<name>A0AAE3HBD1_9EURY</name>
<gene>
    <name evidence="1" type="ORF">PV02_10740</name>
</gene>
<evidence type="ECO:0000313" key="2">
    <source>
        <dbReference type="Proteomes" id="UP001206983"/>
    </source>
</evidence>
<reference evidence="1 2" key="1">
    <citation type="journal article" date="2011" name="Appl. Environ. Microbiol.">
        <title>Methanogenic archaea isolated from Taiwan's Chelungpu fault.</title>
        <authorList>
            <person name="Wu S.Y."/>
            <person name="Lai M.C."/>
        </authorList>
    </citation>
    <scope>NUCLEOTIDE SEQUENCE [LARGE SCALE GENOMIC DNA]</scope>
    <source>
        <strain evidence="1 2">St545Mb</strain>
    </source>
</reference>
<dbReference type="AlphaFoldDB" id="A0AAE3HBD1"/>
<protein>
    <submittedName>
        <fullName evidence="1">Uncharacterized protein</fullName>
    </submittedName>
</protein>
<accession>A0AAE3HBD1</accession>
<sequence length="116" mass="13496">MSNEDFILQIKQQAKDEQLVKNGICEICGETNPYALKIYENHHISTRAFSNETRVLCLNCHAAVTHFQNELPPKFRSSKLPLEKRLNYILLSHAALRKRMDEVEIDLLKQRCEAIE</sequence>
<keyword evidence="2" id="KW-1185">Reference proteome</keyword>
<dbReference type="EMBL" id="JTEO01000006">
    <property type="protein sequence ID" value="MCQ6963557.1"/>
    <property type="molecule type" value="Genomic_DNA"/>
</dbReference>
<evidence type="ECO:0000313" key="1">
    <source>
        <dbReference type="EMBL" id="MCQ6963557.1"/>
    </source>
</evidence>
<comment type="caution">
    <text evidence="1">The sequence shown here is derived from an EMBL/GenBank/DDBJ whole genome shotgun (WGS) entry which is preliminary data.</text>
</comment>
<organism evidence="1 2">
    <name type="scientific">Methanolobus chelungpuianus</name>
    <dbReference type="NCBI Taxonomy" id="502115"/>
    <lineage>
        <taxon>Archaea</taxon>
        <taxon>Methanobacteriati</taxon>
        <taxon>Methanobacteriota</taxon>
        <taxon>Stenosarchaea group</taxon>
        <taxon>Methanomicrobia</taxon>
        <taxon>Methanosarcinales</taxon>
        <taxon>Methanosarcinaceae</taxon>
        <taxon>Methanolobus</taxon>
    </lineage>
</organism>
<dbReference type="RefSeq" id="WP_256623449.1">
    <property type="nucleotide sequence ID" value="NZ_JTEO01000006.1"/>
</dbReference>
<proteinExistence type="predicted"/>